<dbReference type="AlphaFoldDB" id="A0A0P6X879"/>
<comment type="caution">
    <text evidence="1">The sequence shown here is derived from an EMBL/GenBank/DDBJ whole genome shotgun (WGS) entry which is preliminary data.</text>
</comment>
<organism evidence="1 2">
    <name type="scientific">Ornatilinea apprima</name>
    <dbReference type="NCBI Taxonomy" id="1134406"/>
    <lineage>
        <taxon>Bacteria</taxon>
        <taxon>Bacillati</taxon>
        <taxon>Chloroflexota</taxon>
        <taxon>Anaerolineae</taxon>
        <taxon>Anaerolineales</taxon>
        <taxon>Anaerolineaceae</taxon>
        <taxon>Ornatilinea</taxon>
    </lineage>
</organism>
<keyword evidence="2" id="KW-1185">Reference proteome</keyword>
<proteinExistence type="predicted"/>
<protein>
    <submittedName>
        <fullName evidence="1">Uncharacterized protein</fullName>
    </submittedName>
</protein>
<evidence type="ECO:0000313" key="1">
    <source>
        <dbReference type="EMBL" id="KPL78268.1"/>
    </source>
</evidence>
<evidence type="ECO:0000313" key="2">
    <source>
        <dbReference type="Proteomes" id="UP000050417"/>
    </source>
</evidence>
<gene>
    <name evidence="1" type="ORF">ADN00_07315</name>
</gene>
<sequence>MTGGLVGTGVGLGGGAWVGGGLVGAGGCVGREVGALVGGLTGVLEDPLTGMGAVAVRLSTTNVLPGRQVGVKVLKRVGVGLNKEPPGVLVGWKKRGVAISPPDSSGCPSDVAMTATDCCVAEEIRVGVRVTNSLICPVGLEASALTIKTANNPARIPKIPPNRIFRFFIAALLYYLF</sequence>
<dbReference type="Proteomes" id="UP000050417">
    <property type="component" value="Unassembled WGS sequence"/>
</dbReference>
<reference evidence="1 2" key="1">
    <citation type="submission" date="2015-07" db="EMBL/GenBank/DDBJ databases">
        <title>Genome sequence of Ornatilinea apprima DSM 23815.</title>
        <authorList>
            <person name="Hemp J."/>
            <person name="Ward L.M."/>
            <person name="Pace L.A."/>
            <person name="Fischer W.W."/>
        </authorList>
    </citation>
    <scope>NUCLEOTIDE SEQUENCE [LARGE SCALE GENOMIC DNA]</scope>
    <source>
        <strain evidence="1 2">P3M-1</strain>
    </source>
</reference>
<dbReference type="EMBL" id="LGCL01000019">
    <property type="protein sequence ID" value="KPL78268.1"/>
    <property type="molecule type" value="Genomic_DNA"/>
</dbReference>
<accession>A0A0P6X879</accession>
<name>A0A0P6X879_9CHLR</name>